<organism evidence="2 3">
    <name type="scientific">Planomonospora sphaerica</name>
    <dbReference type="NCBI Taxonomy" id="161355"/>
    <lineage>
        <taxon>Bacteria</taxon>
        <taxon>Bacillati</taxon>
        <taxon>Actinomycetota</taxon>
        <taxon>Actinomycetes</taxon>
        <taxon>Streptosporangiales</taxon>
        <taxon>Streptosporangiaceae</taxon>
        <taxon>Planomonospora</taxon>
    </lineage>
</organism>
<accession>A0A171B2G7</accession>
<reference evidence="3" key="2">
    <citation type="submission" date="2016-04" db="EMBL/GenBank/DDBJ databases">
        <title>Planomonospora sphaerica JCM9374 whole genome shotgun sequence.</title>
        <authorList>
            <person name="Suzuki T."/>
            <person name="Dohra H."/>
            <person name="Kodani S."/>
        </authorList>
    </citation>
    <scope>NUCLEOTIDE SEQUENCE [LARGE SCALE GENOMIC DNA]</scope>
    <source>
        <strain evidence="3">JCM 9374</strain>
    </source>
</reference>
<evidence type="ECO:0000256" key="1">
    <source>
        <dbReference type="SAM" id="SignalP"/>
    </source>
</evidence>
<protein>
    <recommendedName>
        <fullName evidence="4">DUF11 domain-containing protein</fullName>
    </recommendedName>
</protein>
<reference evidence="2 3" key="1">
    <citation type="journal article" date="2016" name="Genome Announc.">
        <title>Draft Genome Sequence of Planomonospora sphaerica JCM9374, a Rare Actinomycete.</title>
        <authorList>
            <person name="Dohra H."/>
            <person name="Suzuki T."/>
            <person name="Inoue Y."/>
            <person name="Kodani S."/>
        </authorList>
    </citation>
    <scope>NUCLEOTIDE SEQUENCE [LARGE SCALE GENOMIC DNA]</scope>
    <source>
        <strain evidence="2 3">JCM 9374</strain>
    </source>
</reference>
<gene>
    <name evidence="2" type="ORF">PS9374_00219</name>
</gene>
<keyword evidence="1" id="KW-0732">Signal</keyword>
<sequence length="198" mass="21221">MIYRKMGYMSHPVTRLTAAALAAALGGALLQTPAAAAVPAARTGPATAAVPALTVAAGTSGASSAAKPRFTASVRYDKYVRRGGYVTYRVKVTNKGGYRGQAYALLGGSFPSGTRRIKVVAKPRSISCKTRGRTLSCWITSLDNGDTTSVTVRAWLRPAKRGKYVPRFGVAYTADRDADRSRLFRTIRFKKLTGTRIL</sequence>
<feature type="signal peptide" evidence="1">
    <location>
        <begin position="1"/>
        <end position="36"/>
    </location>
</feature>
<name>A0A171B2G7_9ACTN</name>
<dbReference type="AlphaFoldDB" id="A0A171B2G7"/>
<evidence type="ECO:0000313" key="2">
    <source>
        <dbReference type="EMBL" id="GAT64589.1"/>
    </source>
</evidence>
<evidence type="ECO:0000313" key="3">
    <source>
        <dbReference type="Proteomes" id="UP000077701"/>
    </source>
</evidence>
<dbReference type="Proteomes" id="UP000077701">
    <property type="component" value="Unassembled WGS sequence"/>
</dbReference>
<keyword evidence="3" id="KW-1185">Reference proteome</keyword>
<dbReference type="EMBL" id="BDCX01000001">
    <property type="protein sequence ID" value="GAT64589.1"/>
    <property type="molecule type" value="Genomic_DNA"/>
</dbReference>
<feature type="chain" id="PRO_5007905370" description="DUF11 domain-containing protein" evidence="1">
    <location>
        <begin position="37"/>
        <end position="198"/>
    </location>
</feature>
<proteinExistence type="predicted"/>
<evidence type="ECO:0008006" key="4">
    <source>
        <dbReference type="Google" id="ProtNLM"/>
    </source>
</evidence>
<comment type="caution">
    <text evidence="2">The sequence shown here is derived from an EMBL/GenBank/DDBJ whole genome shotgun (WGS) entry which is preliminary data.</text>
</comment>